<dbReference type="VEuPathDB" id="FungiDB:P174DRAFT_440727"/>
<evidence type="ECO:0000313" key="3">
    <source>
        <dbReference type="EMBL" id="PKX96132.1"/>
    </source>
</evidence>
<dbReference type="SUPFAM" id="SSF51905">
    <property type="entry name" value="FAD/NAD(P)-binding domain"/>
    <property type="match status" value="1"/>
</dbReference>
<dbReference type="PRINTS" id="PR00891">
    <property type="entry name" value="RABGDIREP"/>
</dbReference>
<dbReference type="GO" id="GO:0005829">
    <property type="term" value="C:cytosol"/>
    <property type="evidence" value="ECO:0007669"/>
    <property type="project" value="TreeGrafter"/>
</dbReference>
<gene>
    <name evidence="3" type="ORF">P174DRAFT_440727</name>
</gene>
<dbReference type="Gene3D" id="1.10.405.10">
    <property type="entry name" value="Guanine Nucleotide Dissociation Inhibitor, domain 1"/>
    <property type="match status" value="1"/>
</dbReference>
<dbReference type="Proteomes" id="UP000234474">
    <property type="component" value="Unassembled WGS sequence"/>
</dbReference>
<dbReference type="EMBL" id="MSZS01000003">
    <property type="protein sequence ID" value="PKX96132.1"/>
    <property type="molecule type" value="Genomic_DNA"/>
</dbReference>
<protein>
    <recommendedName>
        <fullName evidence="2">Rab proteins geranylgeranyltransferase</fullName>
    </recommendedName>
</protein>
<dbReference type="GO" id="GO:0007264">
    <property type="term" value="P:small GTPase-mediated signal transduction"/>
    <property type="evidence" value="ECO:0007669"/>
    <property type="project" value="UniProtKB-UniRule"/>
</dbReference>
<accession>A0A2I1CEU7</accession>
<dbReference type="GO" id="GO:0016740">
    <property type="term" value="F:transferase activity"/>
    <property type="evidence" value="ECO:0007669"/>
    <property type="project" value="UniProtKB-KW"/>
</dbReference>
<dbReference type="OMA" id="HQYLEFQ"/>
<comment type="caution">
    <text evidence="3">The sequence shown here is derived from an EMBL/GenBank/DDBJ whole genome shotgun (WGS) entry which is preliminary data.</text>
</comment>
<reference evidence="4" key="1">
    <citation type="journal article" date="2018" name="Proc. Natl. Acad. Sci. U.S.A.">
        <title>Linking secondary metabolites to gene clusters through genome sequencing of six diverse Aspergillus species.</title>
        <authorList>
            <person name="Kaerboelling I."/>
            <person name="Vesth T.C."/>
            <person name="Frisvad J.C."/>
            <person name="Nybo J.L."/>
            <person name="Theobald S."/>
            <person name="Kuo A."/>
            <person name="Bowyer P."/>
            <person name="Matsuda Y."/>
            <person name="Mondo S."/>
            <person name="Lyhne E.K."/>
            <person name="Kogle M.E."/>
            <person name="Clum A."/>
            <person name="Lipzen A."/>
            <person name="Salamov A."/>
            <person name="Ngan C.Y."/>
            <person name="Daum C."/>
            <person name="Chiniquy J."/>
            <person name="Barry K."/>
            <person name="LaButti K."/>
            <person name="Haridas S."/>
            <person name="Simmons B.A."/>
            <person name="Magnuson J.K."/>
            <person name="Mortensen U.H."/>
            <person name="Larsen T.O."/>
            <person name="Grigoriev I.V."/>
            <person name="Baker S.E."/>
            <person name="Andersen M.R."/>
        </authorList>
    </citation>
    <scope>NUCLEOTIDE SEQUENCE [LARGE SCALE GENOMIC DNA]</scope>
    <source>
        <strain evidence="4">IBT 16806</strain>
    </source>
</reference>
<dbReference type="GO" id="GO:0005634">
    <property type="term" value="C:nucleus"/>
    <property type="evidence" value="ECO:0007669"/>
    <property type="project" value="TreeGrafter"/>
</dbReference>
<dbReference type="InterPro" id="IPR036188">
    <property type="entry name" value="FAD/NAD-bd_sf"/>
</dbReference>
<dbReference type="PIRSF" id="PIRSF037514">
    <property type="entry name" value="Rab_ger_ger_transf_A_fun"/>
    <property type="match status" value="1"/>
</dbReference>
<dbReference type="InterPro" id="IPR017230">
    <property type="entry name" value="Mrs6"/>
</dbReference>
<dbReference type="GeneID" id="36534449"/>
<organism evidence="3 4">
    <name type="scientific">Aspergillus novofumigatus (strain IBT 16806)</name>
    <dbReference type="NCBI Taxonomy" id="1392255"/>
    <lineage>
        <taxon>Eukaryota</taxon>
        <taxon>Fungi</taxon>
        <taxon>Dikarya</taxon>
        <taxon>Ascomycota</taxon>
        <taxon>Pezizomycotina</taxon>
        <taxon>Eurotiomycetes</taxon>
        <taxon>Eurotiomycetidae</taxon>
        <taxon>Eurotiales</taxon>
        <taxon>Aspergillaceae</taxon>
        <taxon>Aspergillus</taxon>
        <taxon>Aspergillus subgen. Fumigati</taxon>
    </lineage>
</organism>
<dbReference type="OrthoDB" id="1923006at2759"/>
<evidence type="ECO:0000256" key="1">
    <source>
        <dbReference type="ARBA" id="ARBA00005593"/>
    </source>
</evidence>
<dbReference type="AlphaFoldDB" id="A0A2I1CEU7"/>
<dbReference type="Gene3D" id="3.50.50.60">
    <property type="entry name" value="FAD/NAD(P)-binding domain"/>
    <property type="match status" value="1"/>
</dbReference>
<dbReference type="GO" id="GO:0016192">
    <property type="term" value="P:vesicle-mediated transport"/>
    <property type="evidence" value="ECO:0007669"/>
    <property type="project" value="TreeGrafter"/>
</dbReference>
<dbReference type="Pfam" id="PF00996">
    <property type="entry name" value="GDI"/>
    <property type="match status" value="1"/>
</dbReference>
<keyword evidence="4" id="KW-1185">Reference proteome</keyword>
<proteinExistence type="inferred from homology"/>
<dbReference type="RefSeq" id="XP_024684727.1">
    <property type="nucleotide sequence ID" value="XM_024827124.1"/>
</dbReference>
<sequence length="525" mass="56751">MESLAETPWDVTISGTGLAQSLLALALSRSGKKVLHVDHNPYYGGPEAAFSLQEAEDWVSQVNQEPKSFPFEDASIVRPQQAQECNAQLASSRAYTLTLSPQLIYCRSALLPTLVSSKVYRQLEFQAVGSWWIYRPSGNSASESSSTTVNAFSDLYRVPSSREDVFADDVISVKSKRTLMRFLRHIAKPQQDDDSLTDSEDLTGSFPDYLTSNFHVPTELHDPLLSLSLAQSSPAQTSAEYAVTRIKRHLTSVGVFGPGFGSLVAKWGGGSEISQVGCRALAVGGGVYVLDSGIKSVRNDPIEADDNDVGRIEAQLANDESIKTRFLVGSNWDLPANVLDPTRYEKVSRSITVVSSSLESLFPVTAEGGPIPVCAVVVFPGALLGQREDSPPVYILVHSSETGECPSGQSVLYSSVSISAPDGQSLLESAIHKLLRSSADSNAKILWSLRFTQLGRPSQGVCGTPGIQRSSLSANILSFPPPSLDLAFDDALIDTVKEAWKIIMGDQASDDFMNFEDREGAYDAE</sequence>
<dbReference type="PANTHER" id="PTHR11787">
    <property type="entry name" value="RAB GDP-DISSOCIATION INHIBITOR"/>
    <property type="match status" value="1"/>
</dbReference>
<dbReference type="InterPro" id="IPR018203">
    <property type="entry name" value="GDP_dissociation_inhibitor"/>
</dbReference>
<dbReference type="GO" id="GO:0005092">
    <property type="term" value="F:GDP-dissociation inhibitor activity"/>
    <property type="evidence" value="ECO:0007669"/>
    <property type="project" value="UniProtKB-UniRule"/>
</dbReference>
<comment type="similarity">
    <text evidence="1 2">Belongs to the Rab GDI family.</text>
</comment>
<name>A0A2I1CEU7_ASPN1</name>
<evidence type="ECO:0000313" key="4">
    <source>
        <dbReference type="Proteomes" id="UP000234474"/>
    </source>
</evidence>
<dbReference type="Gene3D" id="3.30.519.10">
    <property type="entry name" value="Guanine Nucleotide Dissociation Inhibitor, domain 2"/>
    <property type="match status" value="1"/>
</dbReference>
<dbReference type="STRING" id="1392255.A0A2I1CEU7"/>
<dbReference type="GO" id="GO:0005968">
    <property type="term" value="C:Rab-protein geranylgeranyltransferase complex"/>
    <property type="evidence" value="ECO:0007669"/>
    <property type="project" value="TreeGrafter"/>
</dbReference>
<dbReference type="PANTHER" id="PTHR11787:SF4">
    <property type="entry name" value="CHM, RAB ESCORT PROTEIN 1"/>
    <property type="match status" value="1"/>
</dbReference>
<keyword evidence="3" id="KW-0808">Transferase</keyword>
<evidence type="ECO:0000256" key="2">
    <source>
        <dbReference type="PIRNR" id="PIRNR037514"/>
    </source>
</evidence>